<reference evidence="2" key="1">
    <citation type="submission" date="2019-02" db="EMBL/GenBank/DDBJ databases">
        <authorList>
            <person name="Gruber-Vodicka R. H."/>
            <person name="Seah K. B. B."/>
        </authorList>
    </citation>
    <scope>NUCLEOTIDE SEQUENCE</scope>
    <source>
        <strain evidence="3">BECK_S127</strain>
        <strain evidence="2">BECK_S1321</strain>
    </source>
</reference>
<dbReference type="AlphaFoldDB" id="A0A450YIE2"/>
<gene>
    <name evidence="3" type="ORF">BECKSD772D_GA0070982_100380</name>
    <name evidence="2" type="ORF">BECKSD772F_GA0070984_10896</name>
</gene>
<dbReference type="EMBL" id="CAADHB010000003">
    <property type="protein sequence ID" value="VFK77921.1"/>
    <property type="molecule type" value="Genomic_DNA"/>
</dbReference>
<keyword evidence="1" id="KW-0472">Membrane</keyword>
<accession>A0A450YIE2</accession>
<keyword evidence="1" id="KW-1133">Transmembrane helix</keyword>
<evidence type="ECO:0000256" key="1">
    <source>
        <dbReference type="SAM" id="Phobius"/>
    </source>
</evidence>
<feature type="transmembrane region" description="Helical" evidence="1">
    <location>
        <begin position="50"/>
        <end position="70"/>
    </location>
</feature>
<sequence length="527" mass="57886">MFFSMGNFKRYISKGLGERAIFFSNGPVVRVLAEYRGTPMSIIQNNRLRAFVFVVVALMGVGGYVPSAVAGCDANYTEECDYVCDWVDGDVCKVFVNSACNAVGGNYPCGTKWCDGPCAYGVCAPDYPCGVKYCSCTCDELEKVCNQVCNKVCVAKPAAEILESGWDNTQSALEDGVVTAEQVKNKVVENYNAAANEVLDSAIVTGIEECLANPAQCAKPLTDAIKECLENPIGCFNALNTYSTGYENVTGGSGDFYSDEEIGAALNTYCRMTVEAKWKETILGLGSREFLTGDDAEINHKYSECTVCLDDTPDDNKWWEGCPNELLHLLWQNPDSTLHGSGKWRVNAAGLASMPEVEEGRARIESFFSVLLNGETEAENLEIWEGYDNYQKLKLGGAIGGAAYSAATFKDFATFWKGTYSSSTVALKAAEIMLDAYMYAEATRKLQEETEDVADEIFPGFASAINFQVRNFILGNEMAPLLETIYSGGNIRSFEVHSYEENEKGDRVIDFTFTDENGDMKRRVIDF</sequence>
<protein>
    <submittedName>
        <fullName evidence="2">Uncharacterized protein</fullName>
    </submittedName>
</protein>
<evidence type="ECO:0000313" key="3">
    <source>
        <dbReference type="EMBL" id="VFK77921.1"/>
    </source>
</evidence>
<keyword evidence="1" id="KW-0812">Transmembrane</keyword>
<name>A0A450YIE2_9GAMM</name>
<organism evidence="2">
    <name type="scientific">Candidatus Kentrum sp. SD</name>
    <dbReference type="NCBI Taxonomy" id="2126332"/>
    <lineage>
        <taxon>Bacteria</taxon>
        <taxon>Pseudomonadati</taxon>
        <taxon>Pseudomonadota</taxon>
        <taxon>Gammaproteobacteria</taxon>
        <taxon>Candidatus Kentrum</taxon>
    </lineage>
</organism>
<dbReference type="EMBL" id="CAADFR010000089">
    <property type="protein sequence ID" value="VFK41279.1"/>
    <property type="molecule type" value="Genomic_DNA"/>
</dbReference>
<proteinExistence type="predicted"/>
<evidence type="ECO:0000313" key="2">
    <source>
        <dbReference type="EMBL" id="VFK41279.1"/>
    </source>
</evidence>